<organism evidence="4 5">
    <name type="scientific">Gaetbulibacter jejuensis</name>
    <dbReference type="NCBI Taxonomy" id="584607"/>
    <lineage>
        <taxon>Bacteria</taxon>
        <taxon>Pseudomonadati</taxon>
        <taxon>Bacteroidota</taxon>
        <taxon>Flavobacteriia</taxon>
        <taxon>Flavobacteriales</taxon>
        <taxon>Flavobacteriaceae</taxon>
        <taxon>Gaetbulibacter</taxon>
    </lineage>
</organism>
<dbReference type="RefSeq" id="WP_343799063.1">
    <property type="nucleotide sequence ID" value="NZ_BAAAGF010000004.1"/>
</dbReference>
<evidence type="ECO:0000259" key="3">
    <source>
        <dbReference type="PROSITE" id="PS50836"/>
    </source>
</evidence>
<sequence>MNKITLFLVAFLMTSLAFCQTYSTGEIVLLDDGELYYSAQIDVTSTLVTLTLDGPDNRFLGLGFGTSSMIAGDDVVIYDGTSISDRYFGFPGQPDGSDASGIEPSVDANQNWTITSNTLDGEQRTIVATRALDTGETNDYVFSTSDTSIELVWSFGFSYTIGYHGENKGITMQSFTLGDEEVSQASQEFTISPNPATTKLNIRLPQGQQNAVVNVYDVLGKRVYSKELNSLTASIDVSKWNTGVYLVKVSANNFTQTRRFVKQ</sequence>
<protein>
    <submittedName>
        <fullName evidence="4">T9SS type A sorting domain-containing protein</fullName>
    </submittedName>
</protein>
<evidence type="ECO:0000313" key="4">
    <source>
        <dbReference type="EMBL" id="GAA0748362.1"/>
    </source>
</evidence>
<feature type="chain" id="PRO_5045861837" evidence="2">
    <location>
        <begin position="20"/>
        <end position="263"/>
    </location>
</feature>
<accession>A0ABN1JX09</accession>
<feature type="domain" description="DOMON" evidence="3">
    <location>
        <begin position="31"/>
        <end position="156"/>
    </location>
</feature>
<keyword evidence="1 2" id="KW-0732">Signal</keyword>
<gene>
    <name evidence="4" type="ORF">GCM10009431_26840</name>
</gene>
<dbReference type="Pfam" id="PF18962">
    <property type="entry name" value="Por_Secre_tail"/>
    <property type="match status" value="1"/>
</dbReference>
<dbReference type="NCBIfam" id="TIGR04183">
    <property type="entry name" value="Por_Secre_tail"/>
    <property type="match status" value="1"/>
</dbReference>
<feature type="signal peptide" evidence="2">
    <location>
        <begin position="1"/>
        <end position="19"/>
    </location>
</feature>
<keyword evidence="5" id="KW-1185">Reference proteome</keyword>
<evidence type="ECO:0000256" key="2">
    <source>
        <dbReference type="SAM" id="SignalP"/>
    </source>
</evidence>
<dbReference type="PROSITE" id="PS50836">
    <property type="entry name" value="DOMON"/>
    <property type="match status" value="1"/>
</dbReference>
<reference evidence="4 5" key="1">
    <citation type="journal article" date="2019" name="Int. J. Syst. Evol. Microbiol.">
        <title>The Global Catalogue of Microorganisms (GCM) 10K type strain sequencing project: providing services to taxonomists for standard genome sequencing and annotation.</title>
        <authorList>
            <consortium name="The Broad Institute Genomics Platform"/>
            <consortium name="The Broad Institute Genome Sequencing Center for Infectious Disease"/>
            <person name="Wu L."/>
            <person name="Ma J."/>
        </authorList>
    </citation>
    <scope>NUCLEOTIDE SEQUENCE [LARGE SCALE GENOMIC DNA]</scope>
    <source>
        <strain evidence="4 5">JCM 15976</strain>
    </source>
</reference>
<comment type="caution">
    <text evidence="4">The sequence shown here is derived from an EMBL/GenBank/DDBJ whole genome shotgun (WGS) entry which is preliminary data.</text>
</comment>
<proteinExistence type="predicted"/>
<dbReference type="InterPro" id="IPR045266">
    <property type="entry name" value="DOH_DOMON"/>
</dbReference>
<name>A0ABN1JX09_9FLAO</name>
<dbReference type="Proteomes" id="UP001500736">
    <property type="component" value="Unassembled WGS sequence"/>
</dbReference>
<dbReference type="InterPro" id="IPR005018">
    <property type="entry name" value="DOMON_domain"/>
</dbReference>
<evidence type="ECO:0000313" key="5">
    <source>
        <dbReference type="Proteomes" id="UP001500736"/>
    </source>
</evidence>
<dbReference type="InterPro" id="IPR026444">
    <property type="entry name" value="Secre_tail"/>
</dbReference>
<evidence type="ECO:0000256" key="1">
    <source>
        <dbReference type="ARBA" id="ARBA00022729"/>
    </source>
</evidence>
<dbReference type="CDD" id="cd09631">
    <property type="entry name" value="DOMON_DOH"/>
    <property type="match status" value="1"/>
</dbReference>
<dbReference type="EMBL" id="BAAAGF010000004">
    <property type="protein sequence ID" value="GAA0748362.1"/>
    <property type="molecule type" value="Genomic_DNA"/>
</dbReference>